<sequence>MKFVTFQHDGRRKVGVIDPDTQRVWPIESVLGGPVRDMLDLIRRHDAAKGEMTLGSVGIPLADVRVDAPIPRPDRNIFCVGKNYHDHAHEFTRSGFDAGSKVAADAIPEAPIFFTKPPETVIANGDPIRYPHGVSDSLDYEAELGVVIGKGGRGITKADAYDHVFGYVIINDMTARDWQSRHKQWFLGKSFDTFCPMGPWLATADEVDAANLGLRCWVNDELRQNANTRDLIFDIPTMIETLSAGITLYPGDIIATGTPAGVGIGFNPPKFLKPGDRVTVEIDGLGRLSNLLD</sequence>
<dbReference type="Gene3D" id="3.90.850.10">
    <property type="entry name" value="Fumarylacetoacetase-like, C-terminal domain"/>
    <property type="match status" value="1"/>
</dbReference>
<comment type="similarity">
    <text evidence="1">Belongs to the FAH family.</text>
</comment>
<dbReference type="KEGG" id="abf:AMK58_11095"/>
<evidence type="ECO:0000256" key="1">
    <source>
        <dbReference type="ARBA" id="ARBA00010211"/>
    </source>
</evidence>
<dbReference type="EMBL" id="CP032339">
    <property type="protein sequence ID" value="QCO08507.1"/>
    <property type="molecule type" value="Genomic_DNA"/>
</dbReference>
<reference evidence="4 7" key="2">
    <citation type="submission" date="2023-11" db="EMBL/GenBank/DDBJ databases">
        <title>MicrobeMod: A computational toolkit for identifying prokaryotic methylation and restriction-modification with nanopore sequencing.</title>
        <authorList>
            <person name="Crits-Christoph A."/>
            <person name="Kang S.C."/>
            <person name="Lee H."/>
            <person name="Ostrov N."/>
        </authorList>
    </citation>
    <scope>NUCLEOTIDE SEQUENCE [LARGE SCALE GENOMIC DNA]</scope>
    <source>
        <strain evidence="4 7">ATCC 29145</strain>
    </source>
</reference>
<dbReference type="Proteomes" id="UP001277471">
    <property type="component" value="Unassembled WGS sequence"/>
</dbReference>
<dbReference type="Pfam" id="PF01557">
    <property type="entry name" value="FAA_hydrolase"/>
    <property type="match status" value="1"/>
</dbReference>
<keyword evidence="2" id="KW-0479">Metal-binding</keyword>
<dbReference type="SUPFAM" id="SSF56529">
    <property type="entry name" value="FAH"/>
    <property type="match status" value="1"/>
</dbReference>
<organism evidence="5 6">
    <name type="scientific">Azospirillum brasilense</name>
    <dbReference type="NCBI Taxonomy" id="192"/>
    <lineage>
        <taxon>Bacteria</taxon>
        <taxon>Pseudomonadati</taxon>
        <taxon>Pseudomonadota</taxon>
        <taxon>Alphaproteobacteria</taxon>
        <taxon>Rhodospirillales</taxon>
        <taxon>Azospirillaceae</taxon>
        <taxon>Azospirillum</taxon>
    </lineage>
</organism>
<keyword evidence="5" id="KW-0378">Hydrolase</keyword>
<dbReference type="GO" id="GO:0016853">
    <property type="term" value="F:isomerase activity"/>
    <property type="evidence" value="ECO:0007669"/>
    <property type="project" value="UniProtKB-ARBA"/>
</dbReference>
<evidence type="ECO:0000259" key="3">
    <source>
        <dbReference type="Pfam" id="PF01557"/>
    </source>
</evidence>
<gene>
    <name evidence="5" type="ORF">D3868_05290</name>
    <name evidence="4" type="ORF">SIM66_26365</name>
</gene>
<proteinExistence type="inferred from homology"/>
<dbReference type="PANTHER" id="PTHR11820:SF7">
    <property type="entry name" value="ACYLPYRUVASE FAHD1, MITOCHONDRIAL"/>
    <property type="match status" value="1"/>
</dbReference>
<dbReference type="Proteomes" id="UP000298774">
    <property type="component" value="Chromosome"/>
</dbReference>
<dbReference type="GO" id="GO:0018773">
    <property type="term" value="F:acetylpyruvate hydrolase activity"/>
    <property type="evidence" value="ECO:0007669"/>
    <property type="project" value="TreeGrafter"/>
</dbReference>
<dbReference type="EMBL" id="JAWXYC010000004">
    <property type="protein sequence ID" value="MDX5954697.1"/>
    <property type="molecule type" value="Genomic_DNA"/>
</dbReference>
<evidence type="ECO:0000313" key="6">
    <source>
        <dbReference type="Proteomes" id="UP000298774"/>
    </source>
</evidence>
<dbReference type="GO" id="GO:0046872">
    <property type="term" value="F:metal ion binding"/>
    <property type="evidence" value="ECO:0007669"/>
    <property type="project" value="UniProtKB-KW"/>
</dbReference>
<name>A0A0P0F7I2_AZOBR</name>
<dbReference type="PANTHER" id="PTHR11820">
    <property type="entry name" value="ACYLPYRUVASE"/>
    <property type="match status" value="1"/>
</dbReference>
<accession>A0A0P0F7I2</accession>
<dbReference type="FunFam" id="3.90.850.10:FF:000002">
    <property type="entry name" value="2-hydroxyhepta-2,4-diene-1,7-dioate isomerase"/>
    <property type="match status" value="1"/>
</dbReference>
<dbReference type="GO" id="GO:0019752">
    <property type="term" value="P:carboxylic acid metabolic process"/>
    <property type="evidence" value="ECO:0007669"/>
    <property type="project" value="UniProtKB-ARBA"/>
</dbReference>
<dbReference type="InterPro" id="IPR036663">
    <property type="entry name" value="Fumarylacetoacetase_C_sf"/>
</dbReference>
<dbReference type="AlphaFoldDB" id="A0A0P0F7I2"/>
<evidence type="ECO:0000313" key="5">
    <source>
        <dbReference type="EMBL" id="QCO08507.1"/>
    </source>
</evidence>
<evidence type="ECO:0000313" key="4">
    <source>
        <dbReference type="EMBL" id="MDX5954697.1"/>
    </source>
</evidence>
<dbReference type="RefSeq" id="WP_035671828.1">
    <property type="nucleotide sequence ID" value="NZ_CP012914.1"/>
</dbReference>
<feature type="domain" description="Fumarylacetoacetase-like C-terminal" evidence="3">
    <location>
        <begin position="77"/>
        <end position="290"/>
    </location>
</feature>
<reference evidence="5 6" key="1">
    <citation type="submission" date="2018-09" db="EMBL/GenBank/DDBJ databases">
        <title>Whole genome based analysis of evolution and adaptive divergence in Indian and Brazilian strains of Azospirillum brasilense.</title>
        <authorList>
            <person name="Singh C."/>
            <person name="Tripathi A.K."/>
        </authorList>
    </citation>
    <scope>NUCLEOTIDE SEQUENCE [LARGE SCALE GENOMIC DNA]</scope>
    <source>
        <strain evidence="5 6">MTCC4038</strain>
    </source>
</reference>
<dbReference type="GeneID" id="56452433"/>
<evidence type="ECO:0000256" key="2">
    <source>
        <dbReference type="ARBA" id="ARBA00022723"/>
    </source>
</evidence>
<evidence type="ECO:0000313" key="7">
    <source>
        <dbReference type="Proteomes" id="UP001277471"/>
    </source>
</evidence>
<protein>
    <submittedName>
        <fullName evidence="5">FAA hydrolase family protein</fullName>
    </submittedName>
    <submittedName>
        <fullName evidence="4">Fumarylacetoacetate hydrolase family protein</fullName>
    </submittedName>
</protein>
<keyword evidence="7" id="KW-1185">Reference proteome</keyword>
<dbReference type="InterPro" id="IPR011234">
    <property type="entry name" value="Fumarylacetoacetase-like_C"/>
</dbReference>